<proteinExistence type="predicted"/>
<dbReference type="Proteomes" id="UP000664859">
    <property type="component" value="Unassembled WGS sequence"/>
</dbReference>
<reference evidence="1" key="1">
    <citation type="submission" date="2021-02" db="EMBL/GenBank/DDBJ databases">
        <title>First Annotated Genome of the Yellow-green Alga Tribonema minus.</title>
        <authorList>
            <person name="Mahan K.M."/>
        </authorList>
    </citation>
    <scope>NUCLEOTIDE SEQUENCE</scope>
    <source>
        <strain evidence="1">UTEX B ZZ1240</strain>
    </source>
</reference>
<comment type="caution">
    <text evidence="1">The sequence shown here is derived from an EMBL/GenBank/DDBJ whole genome shotgun (WGS) entry which is preliminary data.</text>
</comment>
<accession>A0A835YPJ1</accession>
<gene>
    <name evidence="1" type="ORF">JKP88DRAFT_258376</name>
</gene>
<sequence>MYNRQRSFFAQSFTFPAPTGLSINMMPLTCKFGRIRDLPVECMQYMRIIDKCIQSERSVSQCNQVVYLTILEGSVLVGDTQRRPGVHVERPTYEVEGKLADNLPLHGEHNDLLPQFGGGYWEEGEPVDGIYMANSVPNSCRIWPCTIKDPEEVTDSHGGLSGAMCQRLPQAQMLSANTMYWFTDVTPHESLPLLVIGKISIWYAKHNSANPCGTLPDAIISHADKFM</sequence>
<dbReference type="EMBL" id="JAFCMP010000490">
    <property type="protein sequence ID" value="KAG5179221.1"/>
    <property type="molecule type" value="Genomic_DNA"/>
</dbReference>
<keyword evidence="2" id="KW-1185">Reference proteome</keyword>
<protein>
    <submittedName>
        <fullName evidence="1">Uncharacterized protein</fullName>
    </submittedName>
</protein>
<organism evidence="1 2">
    <name type="scientific">Tribonema minus</name>
    <dbReference type="NCBI Taxonomy" id="303371"/>
    <lineage>
        <taxon>Eukaryota</taxon>
        <taxon>Sar</taxon>
        <taxon>Stramenopiles</taxon>
        <taxon>Ochrophyta</taxon>
        <taxon>PX clade</taxon>
        <taxon>Xanthophyceae</taxon>
        <taxon>Tribonematales</taxon>
        <taxon>Tribonemataceae</taxon>
        <taxon>Tribonema</taxon>
    </lineage>
</organism>
<name>A0A835YPJ1_9STRA</name>
<evidence type="ECO:0000313" key="1">
    <source>
        <dbReference type="EMBL" id="KAG5179221.1"/>
    </source>
</evidence>
<evidence type="ECO:0000313" key="2">
    <source>
        <dbReference type="Proteomes" id="UP000664859"/>
    </source>
</evidence>
<dbReference type="OrthoDB" id="61384at2759"/>
<dbReference type="AlphaFoldDB" id="A0A835YPJ1"/>